<dbReference type="GO" id="GO:0055085">
    <property type="term" value="P:transmembrane transport"/>
    <property type="evidence" value="ECO:0007669"/>
    <property type="project" value="InterPro"/>
</dbReference>
<keyword evidence="3 5" id="KW-1133">Transmembrane helix</keyword>
<accession>A0A9N9SNH1</accession>
<dbReference type="SUPFAM" id="SSF52091">
    <property type="entry name" value="SpoIIaa-like"/>
    <property type="match status" value="1"/>
</dbReference>
<evidence type="ECO:0000256" key="4">
    <source>
        <dbReference type="ARBA" id="ARBA00023136"/>
    </source>
</evidence>
<dbReference type="InterPro" id="IPR002645">
    <property type="entry name" value="STAS_dom"/>
</dbReference>
<feature type="transmembrane region" description="Helical" evidence="5">
    <location>
        <begin position="371"/>
        <end position="391"/>
    </location>
</feature>
<evidence type="ECO:0000256" key="2">
    <source>
        <dbReference type="ARBA" id="ARBA00022692"/>
    </source>
</evidence>
<feature type="domain" description="SLC26A/SulP transporter" evidence="6">
    <location>
        <begin position="115"/>
        <end position="508"/>
    </location>
</feature>
<dbReference type="PANTHER" id="PTHR11814">
    <property type="entry name" value="SULFATE TRANSPORTER"/>
    <property type="match status" value="1"/>
</dbReference>
<dbReference type="OrthoDB" id="288203at2759"/>
<evidence type="ECO:0008006" key="10">
    <source>
        <dbReference type="Google" id="ProtNLM"/>
    </source>
</evidence>
<feature type="transmembrane region" description="Helical" evidence="5">
    <location>
        <begin position="476"/>
        <end position="494"/>
    </location>
</feature>
<dbReference type="EMBL" id="OU896714">
    <property type="protein sequence ID" value="CAG9824559.1"/>
    <property type="molecule type" value="Genomic_DNA"/>
</dbReference>
<proteinExistence type="predicted"/>
<protein>
    <recommendedName>
        <fullName evidence="10">Sulfate transporter</fullName>
    </recommendedName>
</protein>
<feature type="transmembrane region" description="Helical" evidence="5">
    <location>
        <begin position="113"/>
        <end position="132"/>
    </location>
</feature>
<name>A0A9N9SNH1_PHACE</name>
<evidence type="ECO:0000256" key="3">
    <source>
        <dbReference type="ARBA" id="ARBA00022989"/>
    </source>
</evidence>
<evidence type="ECO:0000259" key="6">
    <source>
        <dbReference type="Pfam" id="PF00916"/>
    </source>
</evidence>
<dbReference type="InterPro" id="IPR001902">
    <property type="entry name" value="SLC26A/SulP_fam"/>
</dbReference>
<dbReference type="CDD" id="cd07042">
    <property type="entry name" value="STAS_SulP_like_sulfate_transporter"/>
    <property type="match status" value="1"/>
</dbReference>
<gene>
    <name evidence="8" type="ORF">PHAECO_LOCUS11609</name>
</gene>
<feature type="domain" description="STAS" evidence="7">
    <location>
        <begin position="524"/>
        <end position="610"/>
    </location>
</feature>
<organism evidence="8 9">
    <name type="scientific">Phaedon cochleariae</name>
    <name type="common">Mustard beetle</name>
    <dbReference type="NCBI Taxonomy" id="80249"/>
    <lineage>
        <taxon>Eukaryota</taxon>
        <taxon>Metazoa</taxon>
        <taxon>Ecdysozoa</taxon>
        <taxon>Arthropoda</taxon>
        <taxon>Hexapoda</taxon>
        <taxon>Insecta</taxon>
        <taxon>Pterygota</taxon>
        <taxon>Neoptera</taxon>
        <taxon>Endopterygota</taxon>
        <taxon>Coleoptera</taxon>
        <taxon>Polyphaga</taxon>
        <taxon>Cucujiformia</taxon>
        <taxon>Chrysomeloidea</taxon>
        <taxon>Chrysomelidae</taxon>
        <taxon>Chrysomelinae</taxon>
        <taxon>Chrysomelini</taxon>
        <taxon>Phaedon</taxon>
    </lineage>
</organism>
<reference evidence="8" key="2">
    <citation type="submission" date="2022-10" db="EMBL/GenBank/DDBJ databases">
        <authorList>
            <consortium name="ENA_rothamsted_submissions"/>
            <consortium name="culmorum"/>
            <person name="King R."/>
        </authorList>
    </citation>
    <scope>NUCLEOTIDE SEQUENCE</scope>
</reference>
<keyword evidence="2 5" id="KW-0812">Transmembrane</keyword>
<feature type="transmembrane region" description="Helical" evidence="5">
    <location>
        <begin position="450"/>
        <end position="470"/>
    </location>
</feature>
<sequence>MMKTMNDVDDINKHSFPIPSFTHKPHGCDGGAHENPVVDVSSSDIAPRHRSYGYSGSNNFLVLDGSKDTLSTESMKQLLPWTKKKMKSICSKKILYRRIPILDWLPRYNKSCVVGDFIAGITVGLTLIPQALAYHSIVGLPPEYGLYSSFIGCFIYIVFGSCKDVPFGPSAANAFLTAQAVKGRGPEHAILLAFLSGIVQLLMGFFGLGFIIDFVSGPVSSGFTSAVALIILTSQVKDILGITTSGDTFIATWESIISEIHNTNKWDAIMGFSCIFLLLVMRVIGSTKFKVEDEVKPKFYQTIFNKITWFIGTGRNAILVLICGYIGFIYCSNDKPPFRVIGNVPKGIPAFKIPSFGFEQVQNGTMKSFSFFEMVSNLGSGIIIVPLVGLLEDIAICKAFANGKPVDATQELIAIGLCNIGNSFVQGYPGTGALARSAVNNSSGVRTPLGGLYTGILVIASLLFFTPYFYYIPNAVLGAVIIAAVAFMVEVKVVKPMWRSKSIGINIISILYHAARPKLSFENLKTPDGVEYLMLTPDRSLIFPSVDYVRNLVLKHSKRQGIPVVIDCTHIYGADYSAATVIHMLTNDFTSRNQPLFFVNLKPSVYSVFEGLSPKGFVVFYNINELEEYFKKDPNNRKTKEII</sequence>
<dbReference type="AlphaFoldDB" id="A0A9N9SNH1"/>
<dbReference type="InterPro" id="IPR036513">
    <property type="entry name" value="STAS_dom_sf"/>
</dbReference>
<dbReference type="Pfam" id="PF01740">
    <property type="entry name" value="STAS"/>
    <property type="match status" value="1"/>
</dbReference>
<dbReference type="Gene3D" id="3.30.750.24">
    <property type="entry name" value="STAS domain"/>
    <property type="match status" value="1"/>
</dbReference>
<evidence type="ECO:0000313" key="9">
    <source>
        <dbReference type="Proteomes" id="UP001153737"/>
    </source>
</evidence>
<reference evidence="8" key="1">
    <citation type="submission" date="2022-01" db="EMBL/GenBank/DDBJ databases">
        <authorList>
            <person name="King R."/>
        </authorList>
    </citation>
    <scope>NUCLEOTIDE SEQUENCE</scope>
</reference>
<evidence type="ECO:0000259" key="7">
    <source>
        <dbReference type="Pfam" id="PF01740"/>
    </source>
</evidence>
<comment type="subcellular location">
    <subcellularLocation>
        <location evidence="1">Membrane</location>
        <topology evidence="1">Multi-pass membrane protein</topology>
    </subcellularLocation>
</comment>
<dbReference type="Pfam" id="PF00916">
    <property type="entry name" value="Sulfate_transp"/>
    <property type="match status" value="1"/>
</dbReference>
<dbReference type="InterPro" id="IPR011547">
    <property type="entry name" value="SLC26A/SulP_dom"/>
</dbReference>
<feature type="transmembrane region" description="Helical" evidence="5">
    <location>
        <begin position="144"/>
        <end position="162"/>
    </location>
</feature>
<evidence type="ECO:0000256" key="1">
    <source>
        <dbReference type="ARBA" id="ARBA00004141"/>
    </source>
</evidence>
<keyword evidence="9" id="KW-1185">Reference proteome</keyword>
<dbReference type="GO" id="GO:0016020">
    <property type="term" value="C:membrane"/>
    <property type="evidence" value="ECO:0007669"/>
    <property type="project" value="UniProtKB-SubCell"/>
</dbReference>
<feature type="transmembrane region" description="Helical" evidence="5">
    <location>
        <begin position="189"/>
        <end position="212"/>
    </location>
</feature>
<feature type="transmembrane region" description="Helical" evidence="5">
    <location>
        <begin position="268"/>
        <end position="286"/>
    </location>
</feature>
<evidence type="ECO:0000256" key="5">
    <source>
        <dbReference type="SAM" id="Phobius"/>
    </source>
</evidence>
<feature type="transmembrane region" description="Helical" evidence="5">
    <location>
        <begin position="307"/>
        <end position="330"/>
    </location>
</feature>
<keyword evidence="4 5" id="KW-0472">Membrane</keyword>
<evidence type="ECO:0000313" key="8">
    <source>
        <dbReference type="EMBL" id="CAG9824559.1"/>
    </source>
</evidence>
<dbReference type="FunFam" id="3.30.750.24:FF:000028">
    <property type="entry name" value="Sulfate transporter, putative"/>
    <property type="match status" value="1"/>
</dbReference>
<dbReference type="Proteomes" id="UP001153737">
    <property type="component" value="Chromosome 8"/>
</dbReference>